<evidence type="ECO:0000256" key="1">
    <source>
        <dbReference type="ARBA" id="ARBA00022679"/>
    </source>
</evidence>
<feature type="transmembrane region" description="Helical" evidence="2">
    <location>
        <begin position="6"/>
        <end position="29"/>
    </location>
</feature>
<organism evidence="3 4">
    <name type="scientific">Plasmodiophora brassicae</name>
    <name type="common">Clubroot disease agent</name>
    <dbReference type="NCBI Taxonomy" id="37360"/>
    <lineage>
        <taxon>Eukaryota</taxon>
        <taxon>Sar</taxon>
        <taxon>Rhizaria</taxon>
        <taxon>Endomyxa</taxon>
        <taxon>Phytomyxea</taxon>
        <taxon>Plasmodiophorida</taxon>
        <taxon>Plasmodiophoridae</taxon>
        <taxon>Plasmodiophora</taxon>
    </lineage>
</organism>
<gene>
    <name evidence="3" type="ORF">PBRA_007045</name>
</gene>
<dbReference type="AlphaFoldDB" id="A0A0G4IUZ6"/>
<dbReference type="PANTHER" id="PTHR32385">
    <property type="entry name" value="MANNOSYL PHOSPHORYLINOSITOL CERAMIDE SYNTHASE"/>
    <property type="match status" value="1"/>
</dbReference>
<accession>A0A0G4IUZ6</accession>
<feature type="transmembrane region" description="Helical" evidence="2">
    <location>
        <begin position="261"/>
        <end position="280"/>
    </location>
</feature>
<dbReference type="InterPro" id="IPR029044">
    <property type="entry name" value="Nucleotide-diphossugar_trans"/>
</dbReference>
<evidence type="ECO:0000313" key="4">
    <source>
        <dbReference type="Proteomes" id="UP000039324"/>
    </source>
</evidence>
<proteinExistence type="predicted"/>
<evidence type="ECO:0000256" key="2">
    <source>
        <dbReference type="SAM" id="Phobius"/>
    </source>
</evidence>
<reference evidence="3 4" key="1">
    <citation type="submission" date="2015-02" db="EMBL/GenBank/DDBJ databases">
        <authorList>
            <person name="Chooi Y.-H."/>
        </authorList>
    </citation>
    <scope>NUCLEOTIDE SEQUENCE [LARGE SCALE GENOMIC DNA]</scope>
    <source>
        <strain evidence="3">E3</strain>
    </source>
</reference>
<evidence type="ECO:0000313" key="3">
    <source>
        <dbReference type="EMBL" id="CEO98931.1"/>
    </source>
</evidence>
<dbReference type="PANTHER" id="PTHR32385:SF15">
    <property type="entry name" value="INOSITOL PHOSPHOCERAMIDE MANNOSYLTRANSFERASE 1"/>
    <property type="match status" value="1"/>
</dbReference>
<keyword evidence="4" id="KW-1185">Reference proteome</keyword>
<dbReference type="InterPro" id="IPR007577">
    <property type="entry name" value="GlycoTrfase_DXD_sugar-bd_CS"/>
</dbReference>
<keyword evidence="2" id="KW-0472">Membrane</keyword>
<dbReference type="GO" id="GO:0051999">
    <property type="term" value="P:mannosyl-inositol phosphorylceramide biosynthetic process"/>
    <property type="evidence" value="ECO:0007669"/>
    <property type="project" value="TreeGrafter"/>
</dbReference>
<dbReference type="Gene3D" id="3.90.550.20">
    <property type="match status" value="1"/>
</dbReference>
<dbReference type="GO" id="GO:0000030">
    <property type="term" value="F:mannosyltransferase activity"/>
    <property type="evidence" value="ECO:0007669"/>
    <property type="project" value="TreeGrafter"/>
</dbReference>
<dbReference type="InterPro" id="IPR051706">
    <property type="entry name" value="Glycosyltransferase_domain"/>
</dbReference>
<keyword evidence="2" id="KW-1133">Transmembrane helix</keyword>
<protein>
    <submittedName>
        <fullName evidence="3">Uncharacterized protein</fullName>
    </submittedName>
</protein>
<feature type="transmembrane region" description="Helical" evidence="2">
    <location>
        <begin position="200"/>
        <end position="220"/>
    </location>
</feature>
<name>A0A0G4IUZ6_PLABS</name>
<keyword evidence="1" id="KW-0808">Transferase</keyword>
<dbReference type="OrthoDB" id="3647at2759"/>
<dbReference type="EMBL" id="CDSF01000088">
    <property type="protein sequence ID" value="CEO98931.1"/>
    <property type="molecule type" value="Genomic_DNA"/>
</dbReference>
<dbReference type="SUPFAM" id="SSF53448">
    <property type="entry name" value="Nucleotide-diphospho-sugar transferases"/>
    <property type="match status" value="1"/>
</dbReference>
<dbReference type="Pfam" id="PF04488">
    <property type="entry name" value="Gly_transf_sug"/>
    <property type="match status" value="1"/>
</dbReference>
<keyword evidence="2" id="KW-0812">Transmembrane</keyword>
<dbReference type="Proteomes" id="UP000039324">
    <property type="component" value="Unassembled WGS sequence"/>
</dbReference>
<dbReference type="GO" id="GO:0016020">
    <property type="term" value="C:membrane"/>
    <property type="evidence" value="ECO:0007669"/>
    <property type="project" value="GOC"/>
</dbReference>
<sequence>MTANGLRYLAGIAAATSATMLVGILPVVLHYVRTAYYPLDVPSAALAEAGGTSRIPRIIHQVYKTNQVPDRWQPAHQLVREQNADYEIRLWSDNEALAFLRQHYPDFVPVYVTYPYDIQRADAIRYFLIYHFGGVYMDLDIGCNVPVSRVLNSTDLGFLAPETWPAGFSNDLFAAVPNHPLSRLLINALPYWNHRFFTKYPTVFMSTGPAFFSYCIGKYIRALTSENKDYGFASIPKHVYAEGAHTAFRHYKGSSWHGDDVTVAVKSIPFLVVLVCYTIIRLLIRTLSQRCACASLPQRLVKLGLQHAWRKSRQKELTDHLC</sequence>